<reference evidence="4" key="2">
    <citation type="submission" date="2021-01" db="UniProtKB">
        <authorList>
            <consortium name="EnsemblPlants"/>
        </authorList>
    </citation>
    <scope>IDENTIFICATION</scope>
</reference>
<dbReference type="SUPFAM" id="SSF48371">
    <property type="entry name" value="ARM repeat"/>
    <property type="match status" value="1"/>
</dbReference>
<dbReference type="Pfam" id="PF25055">
    <property type="entry name" value="DUF7792"/>
    <property type="match status" value="1"/>
</dbReference>
<dbReference type="PANTHER" id="PTHR46168:SF8">
    <property type="entry name" value="ARMADILLO REPEAT ONLY 1"/>
    <property type="match status" value="1"/>
</dbReference>
<evidence type="ECO:0000256" key="2">
    <source>
        <dbReference type="SAM" id="MobiDB-lite"/>
    </source>
</evidence>
<dbReference type="KEGG" id="qlo:115969637"/>
<organism evidence="4 5">
    <name type="scientific">Quercus lobata</name>
    <name type="common">Valley oak</name>
    <dbReference type="NCBI Taxonomy" id="97700"/>
    <lineage>
        <taxon>Eukaryota</taxon>
        <taxon>Viridiplantae</taxon>
        <taxon>Streptophyta</taxon>
        <taxon>Embryophyta</taxon>
        <taxon>Tracheophyta</taxon>
        <taxon>Spermatophyta</taxon>
        <taxon>Magnoliopsida</taxon>
        <taxon>eudicotyledons</taxon>
        <taxon>Gunneridae</taxon>
        <taxon>Pentapetalae</taxon>
        <taxon>rosids</taxon>
        <taxon>fabids</taxon>
        <taxon>Fagales</taxon>
        <taxon>Fagaceae</taxon>
        <taxon>Quercus</taxon>
    </lineage>
</organism>
<dbReference type="OrthoDB" id="7537227at2759"/>
<sequence length="572" mass="63715">MANMVREILARPIQLADQVSKAAKEAQCFKQDCLELKAKTEKLAGLLRHTARASKELYERPTCRIIANTQQVLDKALALVNKCRANGILKRVFTIIPAAAFRKTCLQLENCIGDVSWLLRVADRLLGLPPIAANEPILCLIWEKIAVLHNGLSSLEDRVEAAAFLVSLAQDNDRYRKLIIEEGGVAGLLKLAKEGGSEGQENAAKAIGLLGRDPDSVEHLVNAGVCLVFVKILKEGHMKVRAVVAWAMSELAANHPKCQDHFAQNNAIRWLLSHLEFDTIQEHSKYAIASKQQQISMHSVVMPSISTNPNQNDKKEHEDEGASIKGEMKAMVARALWQLCKGNVAICQNITESRALLWLAVLLEEGHDEVQSYSAMALMEITSVAEQNTELRRSAFKPTSHTAKVVVEKLLNIIEKANSDLLVPCIKSIGNLAKTFRVKETRIVRSLVRLLDESEPEVSMEAAIALSKFASPENYLHVDHCKAIIDAGGAEHLIQLVYFGEQRVQISALVLLCYLAMHLPDSETLAQEKVLIVLEWSSTQAHLIKEPWIEYRLHQAKSRLEPYQSRGSREFH</sequence>
<dbReference type="RefSeq" id="XP_030945194.1">
    <property type="nucleotide sequence ID" value="XM_031089334.1"/>
</dbReference>
<gene>
    <name evidence="4" type="primary">LOC115969637</name>
</gene>
<dbReference type="AlphaFoldDB" id="A0A7N2RDT7"/>
<dbReference type="InterPro" id="IPR000225">
    <property type="entry name" value="Armadillo"/>
</dbReference>
<dbReference type="InterPro" id="IPR036537">
    <property type="entry name" value="Adaptor_Cbl_N_dom_sf"/>
</dbReference>
<dbReference type="Proteomes" id="UP000594261">
    <property type="component" value="Chromosome 11"/>
</dbReference>
<evidence type="ECO:0000259" key="3">
    <source>
        <dbReference type="Pfam" id="PF25055"/>
    </source>
</evidence>
<feature type="region of interest" description="Disordered" evidence="2">
    <location>
        <begin position="303"/>
        <end position="322"/>
    </location>
</feature>
<name>A0A7N2RDT7_QUELO</name>
<proteinExistence type="predicted"/>
<dbReference type="InterPro" id="IPR011989">
    <property type="entry name" value="ARM-like"/>
</dbReference>
<keyword evidence="1" id="KW-0677">Repeat</keyword>
<dbReference type="SMART" id="SM00185">
    <property type="entry name" value="ARM"/>
    <property type="match status" value="5"/>
</dbReference>
<evidence type="ECO:0000313" key="4">
    <source>
        <dbReference type="EnsemblPlants" id="QL11p049221:mrna:CDS:1"/>
    </source>
</evidence>
<feature type="domain" description="DUF7792" evidence="3">
    <location>
        <begin position="7"/>
        <end position="122"/>
    </location>
</feature>
<dbReference type="GeneID" id="115969637"/>
<dbReference type="EnsemblPlants" id="QL11p049221:mrna">
    <property type="protein sequence ID" value="QL11p049221:mrna:CDS:1"/>
    <property type="gene ID" value="QL11p049221"/>
</dbReference>
<feature type="compositionally biased region" description="Basic and acidic residues" evidence="2">
    <location>
        <begin position="312"/>
        <end position="322"/>
    </location>
</feature>
<accession>A0A7N2RDT7</accession>
<protein>
    <recommendedName>
        <fullName evidence="3">DUF7792 domain-containing protein</fullName>
    </recommendedName>
</protein>
<evidence type="ECO:0000256" key="1">
    <source>
        <dbReference type="ARBA" id="ARBA00022737"/>
    </source>
</evidence>
<dbReference type="PANTHER" id="PTHR46168">
    <property type="entry name" value="ARMADILLO REPEAT ONLY 4"/>
    <property type="match status" value="1"/>
</dbReference>
<dbReference type="Gramene" id="QL11p049221:mrna">
    <property type="protein sequence ID" value="QL11p049221:mrna:CDS:1"/>
    <property type="gene ID" value="QL11p049221"/>
</dbReference>
<dbReference type="Gene3D" id="1.25.10.10">
    <property type="entry name" value="Leucine-rich Repeat Variant"/>
    <property type="match status" value="2"/>
</dbReference>
<dbReference type="GO" id="GO:0007166">
    <property type="term" value="P:cell surface receptor signaling pathway"/>
    <property type="evidence" value="ECO:0007669"/>
    <property type="project" value="InterPro"/>
</dbReference>
<dbReference type="EMBL" id="LRBV02000011">
    <property type="status" value="NOT_ANNOTATED_CDS"/>
    <property type="molecule type" value="Genomic_DNA"/>
</dbReference>
<dbReference type="FunFam" id="1.25.10.10:FF:000543">
    <property type="entry name" value="Armadillo repeat only 2"/>
    <property type="match status" value="1"/>
</dbReference>
<reference evidence="4 5" key="1">
    <citation type="journal article" date="2016" name="G3 (Bethesda)">
        <title>First Draft Assembly and Annotation of the Genome of a California Endemic Oak Quercus lobata Nee (Fagaceae).</title>
        <authorList>
            <person name="Sork V.L."/>
            <person name="Fitz-Gibbon S.T."/>
            <person name="Puiu D."/>
            <person name="Crepeau M."/>
            <person name="Gugger P.F."/>
            <person name="Sherman R."/>
            <person name="Stevens K."/>
            <person name="Langley C.H."/>
            <person name="Pellegrini M."/>
            <person name="Salzberg S.L."/>
        </authorList>
    </citation>
    <scope>NUCLEOTIDE SEQUENCE [LARGE SCALE GENOMIC DNA]</scope>
    <source>
        <strain evidence="4 5">cv. SW786</strain>
    </source>
</reference>
<dbReference type="InterPro" id="IPR016024">
    <property type="entry name" value="ARM-type_fold"/>
</dbReference>
<dbReference type="Gene3D" id="1.20.930.20">
    <property type="entry name" value="Adaptor protein Cbl, N-terminal domain"/>
    <property type="match status" value="1"/>
</dbReference>
<evidence type="ECO:0000313" key="5">
    <source>
        <dbReference type="Proteomes" id="UP000594261"/>
    </source>
</evidence>
<dbReference type="InParanoid" id="A0A7N2RDT7"/>
<keyword evidence="5" id="KW-1185">Reference proteome</keyword>
<dbReference type="InterPro" id="IPR056694">
    <property type="entry name" value="DUF7792"/>
</dbReference>